<dbReference type="PANTHER" id="PTHR10622:SF10">
    <property type="entry name" value="HET DOMAIN-CONTAINING PROTEIN"/>
    <property type="match status" value="1"/>
</dbReference>
<dbReference type="GO" id="GO:0005525">
    <property type="term" value="F:GTP binding"/>
    <property type="evidence" value="ECO:0007669"/>
    <property type="project" value="InterPro"/>
</dbReference>
<organism evidence="3 4">
    <name type="scientific">Pisolithus tinctorius Marx 270</name>
    <dbReference type="NCBI Taxonomy" id="870435"/>
    <lineage>
        <taxon>Eukaryota</taxon>
        <taxon>Fungi</taxon>
        <taxon>Dikarya</taxon>
        <taxon>Basidiomycota</taxon>
        <taxon>Agaricomycotina</taxon>
        <taxon>Agaricomycetes</taxon>
        <taxon>Agaricomycetidae</taxon>
        <taxon>Boletales</taxon>
        <taxon>Sclerodermatineae</taxon>
        <taxon>Pisolithaceae</taxon>
        <taxon>Pisolithus</taxon>
    </lineage>
</organism>
<dbReference type="PANTHER" id="PTHR10622">
    <property type="entry name" value="HET DOMAIN-CONTAINING PROTEIN"/>
    <property type="match status" value="1"/>
</dbReference>
<evidence type="ECO:0000313" key="3">
    <source>
        <dbReference type="EMBL" id="KIO14316.1"/>
    </source>
</evidence>
<dbReference type="Proteomes" id="UP000054217">
    <property type="component" value="Unassembled WGS sequence"/>
</dbReference>
<evidence type="ECO:0000259" key="2">
    <source>
        <dbReference type="Pfam" id="PF06985"/>
    </source>
</evidence>
<evidence type="ECO:0000259" key="1">
    <source>
        <dbReference type="Pfam" id="PF01926"/>
    </source>
</evidence>
<dbReference type="Pfam" id="PF06985">
    <property type="entry name" value="HET"/>
    <property type="match status" value="1"/>
</dbReference>
<evidence type="ECO:0000313" key="4">
    <source>
        <dbReference type="Proteomes" id="UP000054217"/>
    </source>
</evidence>
<dbReference type="HOGENOM" id="CLU_000288_138_6_1"/>
<dbReference type="SUPFAM" id="SSF52540">
    <property type="entry name" value="P-loop containing nucleoside triphosphate hydrolases"/>
    <property type="match status" value="1"/>
</dbReference>
<dbReference type="InterPro" id="IPR011990">
    <property type="entry name" value="TPR-like_helical_dom_sf"/>
</dbReference>
<proteinExistence type="predicted"/>
<protein>
    <submittedName>
        <fullName evidence="3">Uncharacterized protein</fullName>
    </submittedName>
</protein>
<reference evidence="3 4" key="1">
    <citation type="submission" date="2014-04" db="EMBL/GenBank/DDBJ databases">
        <authorList>
            <consortium name="DOE Joint Genome Institute"/>
            <person name="Kuo A."/>
            <person name="Kohler A."/>
            <person name="Costa M.D."/>
            <person name="Nagy L.G."/>
            <person name="Floudas D."/>
            <person name="Copeland A."/>
            <person name="Barry K.W."/>
            <person name="Cichocki N."/>
            <person name="Veneault-Fourrey C."/>
            <person name="LaButti K."/>
            <person name="Lindquist E.A."/>
            <person name="Lipzen A."/>
            <person name="Lundell T."/>
            <person name="Morin E."/>
            <person name="Murat C."/>
            <person name="Sun H."/>
            <person name="Tunlid A."/>
            <person name="Henrissat B."/>
            <person name="Grigoriev I.V."/>
            <person name="Hibbett D.S."/>
            <person name="Martin F."/>
            <person name="Nordberg H.P."/>
            <person name="Cantor M.N."/>
            <person name="Hua S.X."/>
        </authorList>
    </citation>
    <scope>NUCLEOTIDE SEQUENCE [LARGE SCALE GENOMIC DNA]</scope>
    <source>
        <strain evidence="3 4">Marx 270</strain>
    </source>
</reference>
<dbReference type="Gene3D" id="3.40.50.300">
    <property type="entry name" value="P-loop containing nucleotide triphosphate hydrolases"/>
    <property type="match status" value="1"/>
</dbReference>
<dbReference type="InterPro" id="IPR010730">
    <property type="entry name" value="HET"/>
</dbReference>
<dbReference type="InterPro" id="IPR027417">
    <property type="entry name" value="P-loop_NTPase"/>
</dbReference>
<dbReference type="Pfam" id="PF01926">
    <property type="entry name" value="MMR_HSR1"/>
    <property type="match status" value="1"/>
</dbReference>
<dbReference type="EMBL" id="KN831945">
    <property type="protein sequence ID" value="KIO14316.1"/>
    <property type="molecule type" value="Genomic_DNA"/>
</dbReference>
<gene>
    <name evidence="3" type="ORF">M404DRAFT_992589</name>
</gene>
<dbReference type="Gene3D" id="1.25.40.10">
    <property type="entry name" value="Tetratricopeptide repeat domain"/>
    <property type="match status" value="3"/>
</dbReference>
<reference evidence="4" key="2">
    <citation type="submission" date="2015-01" db="EMBL/GenBank/DDBJ databases">
        <title>Evolutionary Origins and Diversification of the Mycorrhizal Mutualists.</title>
        <authorList>
            <consortium name="DOE Joint Genome Institute"/>
            <consortium name="Mycorrhizal Genomics Consortium"/>
            <person name="Kohler A."/>
            <person name="Kuo A."/>
            <person name="Nagy L.G."/>
            <person name="Floudas D."/>
            <person name="Copeland A."/>
            <person name="Barry K.W."/>
            <person name="Cichocki N."/>
            <person name="Veneault-Fourrey C."/>
            <person name="LaButti K."/>
            <person name="Lindquist E.A."/>
            <person name="Lipzen A."/>
            <person name="Lundell T."/>
            <person name="Morin E."/>
            <person name="Murat C."/>
            <person name="Riley R."/>
            <person name="Ohm R."/>
            <person name="Sun H."/>
            <person name="Tunlid A."/>
            <person name="Henrissat B."/>
            <person name="Grigoriev I.V."/>
            <person name="Hibbett D.S."/>
            <person name="Martin F."/>
        </authorList>
    </citation>
    <scope>NUCLEOTIDE SEQUENCE [LARGE SCALE GENOMIC DNA]</scope>
    <source>
        <strain evidence="4">Marx 270</strain>
    </source>
</reference>
<dbReference type="CDD" id="cd00882">
    <property type="entry name" value="Ras_like_GTPase"/>
    <property type="match status" value="1"/>
</dbReference>
<feature type="domain" description="G" evidence="1">
    <location>
        <begin position="23"/>
        <end position="129"/>
    </location>
</feature>
<dbReference type="InterPro" id="IPR006073">
    <property type="entry name" value="GTP-bd"/>
</dbReference>
<dbReference type="InParanoid" id="A0A0C3PXU7"/>
<dbReference type="STRING" id="870435.A0A0C3PXU7"/>
<sequence>MSLFPWSRQTKAAKVISPTDTIVFIIGPSGSGKSRFFDILLQIAKSHISLHGGRKSPTTEVYAERCRFEGDERDIVLVDTPSFYTNTGGEDILKKWIDSNFTAFSKASGILYMHSVESNPDDADMRVSKHFEAFWRACPRNLGPSAGHIVPTIFSRAGLTAQDFGALMAQLQHQANVVGASMLRTVFDGAPVMARLIIQEFLNCLGRRKRPFGRRSKEFKEKRWLELGPPFLKDAKKAALDKITLKRLALESAPVGHPDRRSAVISLADAISEWYGKEGVKADLDEIICLRRIVLEVTPPQHREHFASLVSLANFLEERYRREHIPDDLMEIITLRRAALKLAPLRHPERRSSLINLADHLGGRCQRESSTEDLSEAIIHQRAALELTPPGHPERLASLNCLINLLDKRFTEKDSMNDLTEMITLRRGALVLTPPWHPHYRLSLVRLASCLDQRYRMELAMEDLTEIINLQRAALELSRPWYPEHLASLVNLSDSLDERLQREHAMQGDTEIITHRRAVLELIPPRHPQRLLSIVKLVNFLDERFRKEDLVKDLTEIITLRRAALEVTSPGNPDHSGFLLKLVKALDERFKKDGSIEDLAELIALRRAALKLTPPGDPERRTFLFNLANYLEERFRRDSCMEDLMELISLYRAVLELTSPKDPEHLPSLAKLATYLDERFRGGRAMDDLREIIALHHAMLELMPPEDPEYLPSLAKLTRYLEEQFRMDGAAEDAVENLASQRTLLECAPSQQSDRRSALVGLADALSERFWEKREKVVLDVIITVVRGVLKFTPPEHPEHFASLVIAVNYLDQRYNKECAMKDLMEIITLRRAILEFTPSEKRLEALVNLANNLDGRFRKEGAMGDLMEAIIHRRAALELIPPGHPEHLASLAGLANNLDERFRRKGAMEDLTEVITLRRAVVESTPSAERLVALVNLVNNLDERFRKEGAMEDLTEIIIHQRAALKLIPQGHPRRRVCLTDLANNLDERFRRERAKEDLTEIITHRRAALELMPPGHPGRLAPLVALVDFLDKRFESESTLTDLEGRISLRRVILECTSSASPDRFMSLVNLATCLREKYQRLSADADAELDEAIRLAQDAVALCPPEHRLSARACLANCIELKIKKRDSPVVTPNSDIKQMISNIVDETVIPLRLLNTETGALCDRDAQMLRFERSDLYSELLSSVSMLDDRKLEALVRKAVSKFFRYAMMSHRWGRGEPLLCNMRDTSIYYLPSSDGVVKLQSFCLLAFRQGFLWAWSDTCCIDKGSSAEVQEAIGSMFSWYRRAALTIVYLSDVPDRASFTNSVWFKRGWTLQELLASPSVLFYMPDWTLYMDSASSNHKADVSVLEKLRSATGIADGHLRNFRPGMDDARSRLQWASARRTTKPEDIAYSLFGIFDLHLPVLYGESAEKALGRLLAEIISQSGDVSVLDWVGQRSTFHSCFPATLRPYQTVPYMQSTPGNPAGRSDISMKRVWKLYRTIVKLPRPRFVNRRLALPCFRYPITAVKLLGPSYDPSRHEYEIYASDLKPLRVTISVDLQEGSGSHLPYTLIRPWDPKWLLPGAKDSAVWMLLERFEQPFHALLLKTLPHNEYTRIASDCTIIAHAQGSASIINNEPEVLEIV</sequence>
<name>A0A0C3PXU7_PISTI</name>
<keyword evidence="4" id="KW-1185">Reference proteome</keyword>
<accession>A0A0C3PXU7</accession>
<feature type="domain" description="Heterokaryon incompatibility" evidence="2">
    <location>
        <begin position="1210"/>
        <end position="1297"/>
    </location>
</feature>
<dbReference type="SUPFAM" id="SSF48452">
    <property type="entry name" value="TPR-like"/>
    <property type="match status" value="1"/>
</dbReference>
<dbReference type="OrthoDB" id="2678743at2759"/>